<protein>
    <submittedName>
        <fullName evidence="2">Uncharacterized protein</fullName>
    </submittedName>
</protein>
<accession>A0ABY9EFR3</accession>
<evidence type="ECO:0000256" key="1">
    <source>
        <dbReference type="SAM" id="Phobius"/>
    </source>
</evidence>
<keyword evidence="1" id="KW-1133">Transmembrane helix</keyword>
<keyword evidence="1" id="KW-0812">Transmembrane</keyword>
<reference evidence="2 3" key="1">
    <citation type="submission" date="2022-05" db="EMBL/GenBank/DDBJ databases">
        <title>Microbulbifer sp. nov., isolated from sponge.</title>
        <authorList>
            <person name="Gao L."/>
        </authorList>
    </citation>
    <scope>NUCLEOTIDE SEQUENCE [LARGE SCALE GENOMIC DNA]</scope>
    <source>
        <strain evidence="2 3">MI-G</strain>
    </source>
</reference>
<gene>
    <name evidence="2" type="ORF">M8T91_07570</name>
</gene>
<keyword evidence="3" id="KW-1185">Reference proteome</keyword>
<name>A0ABY9EFR3_9GAMM</name>
<dbReference type="InterPro" id="IPR029058">
    <property type="entry name" value="AB_hydrolase_fold"/>
</dbReference>
<sequence length="133" mass="15445">MWPPGKYKPHHLSKEESKCSTLFPVQILLLAIFLVSTFSFSAENHKDKIIIGESARLHSDILGEERTVYISLPSNYHRNIHSYPVIIVMDAEYLFEAANAIVKPKTNHWHYCGFKRHFGPKFYTQSILSIRKQ</sequence>
<evidence type="ECO:0000313" key="3">
    <source>
        <dbReference type="Proteomes" id="UP001321520"/>
    </source>
</evidence>
<dbReference type="SUPFAM" id="SSF53474">
    <property type="entry name" value="alpha/beta-Hydrolases"/>
    <property type="match status" value="1"/>
</dbReference>
<feature type="transmembrane region" description="Helical" evidence="1">
    <location>
        <begin position="21"/>
        <end position="40"/>
    </location>
</feature>
<dbReference type="Gene3D" id="3.40.50.1820">
    <property type="entry name" value="alpha/beta hydrolase"/>
    <property type="match status" value="1"/>
</dbReference>
<dbReference type="EMBL" id="CP098023">
    <property type="protein sequence ID" value="WKD51266.1"/>
    <property type="molecule type" value="Genomic_DNA"/>
</dbReference>
<dbReference type="RefSeq" id="WP_301418376.1">
    <property type="nucleotide sequence ID" value="NZ_CP098023.1"/>
</dbReference>
<keyword evidence="1" id="KW-0472">Membrane</keyword>
<proteinExistence type="predicted"/>
<evidence type="ECO:0000313" key="2">
    <source>
        <dbReference type="EMBL" id="WKD51266.1"/>
    </source>
</evidence>
<dbReference type="Proteomes" id="UP001321520">
    <property type="component" value="Chromosome"/>
</dbReference>
<organism evidence="2 3">
    <name type="scientific">Microbulbifer spongiae</name>
    <dbReference type="NCBI Taxonomy" id="2944933"/>
    <lineage>
        <taxon>Bacteria</taxon>
        <taxon>Pseudomonadati</taxon>
        <taxon>Pseudomonadota</taxon>
        <taxon>Gammaproteobacteria</taxon>
        <taxon>Cellvibrionales</taxon>
        <taxon>Microbulbiferaceae</taxon>
        <taxon>Microbulbifer</taxon>
    </lineage>
</organism>